<reference evidence="1 2" key="1">
    <citation type="submission" date="2016-07" db="EMBL/GenBank/DDBJ databases">
        <title>Pervasive Adenine N6-methylation of Active Genes in Fungi.</title>
        <authorList>
            <consortium name="DOE Joint Genome Institute"/>
            <person name="Mondo S.J."/>
            <person name="Dannebaum R.O."/>
            <person name="Kuo R.C."/>
            <person name="Labutti K."/>
            <person name="Haridas S."/>
            <person name="Kuo A."/>
            <person name="Salamov A."/>
            <person name="Ahrendt S.R."/>
            <person name="Lipzen A."/>
            <person name="Sullivan W."/>
            <person name="Andreopoulos W.B."/>
            <person name="Clum A."/>
            <person name="Lindquist E."/>
            <person name="Daum C."/>
            <person name="Ramamoorthy G.K."/>
            <person name="Gryganskyi A."/>
            <person name="Culley D."/>
            <person name="Magnuson J.K."/>
            <person name="James T.Y."/>
            <person name="O'Malley M.A."/>
            <person name="Stajich J.E."/>
            <person name="Spatafora J.W."/>
            <person name="Visel A."/>
            <person name="Grigoriev I.V."/>
        </authorList>
    </citation>
    <scope>NUCLEOTIDE SEQUENCE [LARGE SCALE GENOMIC DNA]</scope>
    <source>
        <strain evidence="1 2">12-1054</strain>
    </source>
</reference>
<organism evidence="1 2">
    <name type="scientific">Protomyces lactucae-debilis</name>
    <dbReference type="NCBI Taxonomy" id="2754530"/>
    <lineage>
        <taxon>Eukaryota</taxon>
        <taxon>Fungi</taxon>
        <taxon>Dikarya</taxon>
        <taxon>Ascomycota</taxon>
        <taxon>Taphrinomycotina</taxon>
        <taxon>Taphrinomycetes</taxon>
        <taxon>Taphrinales</taxon>
        <taxon>Protomycetaceae</taxon>
        <taxon>Protomyces</taxon>
    </lineage>
</organism>
<name>A0A1Y2FK68_PROLT</name>
<dbReference type="Proteomes" id="UP000193685">
    <property type="component" value="Unassembled WGS sequence"/>
</dbReference>
<dbReference type="RefSeq" id="XP_040726368.1">
    <property type="nucleotide sequence ID" value="XM_040871079.1"/>
</dbReference>
<evidence type="ECO:0000313" key="1">
    <source>
        <dbReference type="EMBL" id="ORY84350.1"/>
    </source>
</evidence>
<proteinExistence type="predicted"/>
<dbReference type="GO" id="GO:0006401">
    <property type="term" value="P:RNA catabolic process"/>
    <property type="evidence" value="ECO:0007669"/>
    <property type="project" value="InterPro"/>
</dbReference>
<comment type="caution">
    <text evidence="1">The sequence shown here is derived from an EMBL/GenBank/DDBJ whole genome shotgun (WGS) entry which is preliminary data.</text>
</comment>
<evidence type="ECO:0000313" key="2">
    <source>
        <dbReference type="Proteomes" id="UP000193685"/>
    </source>
</evidence>
<protein>
    <submittedName>
        <fullName evidence="1">Ribonuclease H2, subunit C</fullName>
    </submittedName>
</protein>
<dbReference type="PANTHER" id="PTHR47204:SF1">
    <property type="entry name" value="RIBONUCLEASE H2 SUBUNIT C"/>
    <property type="match status" value="1"/>
</dbReference>
<dbReference type="GO" id="GO:0032299">
    <property type="term" value="C:ribonuclease H2 complex"/>
    <property type="evidence" value="ECO:0007669"/>
    <property type="project" value="InterPro"/>
</dbReference>
<dbReference type="GeneID" id="63787678"/>
<dbReference type="Gene3D" id="2.40.128.680">
    <property type="match status" value="1"/>
</dbReference>
<dbReference type="EMBL" id="MCFI01000006">
    <property type="protein sequence ID" value="ORY84350.1"/>
    <property type="molecule type" value="Genomic_DNA"/>
</dbReference>
<dbReference type="OrthoDB" id="6222486at2759"/>
<dbReference type="AlphaFoldDB" id="A0A1Y2FK68"/>
<dbReference type="PANTHER" id="PTHR47204">
    <property type="entry name" value="OS02G0168900 PROTEIN"/>
    <property type="match status" value="1"/>
</dbReference>
<keyword evidence="2" id="KW-1185">Reference proteome</keyword>
<accession>A0A1Y2FK68</accession>
<dbReference type="Pfam" id="PF08615">
    <property type="entry name" value="RNase_H2_suC"/>
    <property type="match status" value="1"/>
</dbReference>
<gene>
    <name evidence="1" type="ORF">BCR37DRAFT_391938</name>
</gene>
<sequence length="152" mass="16427">MQARIILDTSSSAPPVQGSLLPCLVKYSGPAPVADHFHPVELDQVAGEVAGPQKEAYFRGRRLLGSDVAIPTGYKAFVLDNSAQAQTQPMSRREEDEDEAELEEVRTFKVQAALSSLTCYGNANLPDPKAPVNKIEAWLALSQVLHNTSNPA</sequence>
<dbReference type="CDD" id="cd09271">
    <property type="entry name" value="RNase_H2-C"/>
    <property type="match status" value="1"/>
</dbReference>
<dbReference type="InterPro" id="IPR013924">
    <property type="entry name" value="RNase_H2_suC"/>
</dbReference>